<feature type="binding site" evidence="1">
    <location>
        <position position="120"/>
    </location>
    <ligand>
        <name>substrate</name>
    </ligand>
</feature>
<evidence type="ECO:0000313" key="3">
    <source>
        <dbReference type="Proteomes" id="UP000281549"/>
    </source>
</evidence>
<dbReference type="CDD" id="cd16841">
    <property type="entry name" value="RraA_family"/>
    <property type="match status" value="1"/>
</dbReference>
<dbReference type="Gene3D" id="3.50.30.40">
    <property type="entry name" value="Ribonuclease E inhibitor RraA/RraA-like"/>
    <property type="match status" value="1"/>
</dbReference>
<evidence type="ECO:0000313" key="2">
    <source>
        <dbReference type="EMBL" id="RKP16816.1"/>
    </source>
</evidence>
<dbReference type="AlphaFoldDB" id="A0A4P9YC23"/>
<feature type="binding site" evidence="1">
    <location>
        <begin position="98"/>
        <end position="101"/>
    </location>
    <ligand>
        <name>substrate</name>
    </ligand>
</feature>
<dbReference type="GO" id="GO:0008948">
    <property type="term" value="F:oxaloacetate decarboxylase activity"/>
    <property type="evidence" value="ECO:0007669"/>
    <property type="project" value="TreeGrafter"/>
</dbReference>
<keyword evidence="1" id="KW-0460">Magnesium</keyword>
<dbReference type="Proteomes" id="UP000281549">
    <property type="component" value="Unassembled WGS sequence"/>
</dbReference>
<dbReference type="EMBL" id="ML006217">
    <property type="protein sequence ID" value="RKP16816.1"/>
    <property type="molecule type" value="Genomic_DNA"/>
</dbReference>
<organism evidence="2 3">
    <name type="scientific">Rozella allomycis (strain CSF55)</name>
    <dbReference type="NCBI Taxonomy" id="988480"/>
    <lineage>
        <taxon>Eukaryota</taxon>
        <taxon>Fungi</taxon>
        <taxon>Fungi incertae sedis</taxon>
        <taxon>Cryptomycota</taxon>
        <taxon>Cryptomycota incertae sedis</taxon>
        <taxon>Rozella</taxon>
    </lineage>
</organism>
<name>A0A4P9YC23_ROZAC</name>
<dbReference type="GO" id="GO:0047443">
    <property type="term" value="F:4-hydroxy-4-methyl-2-oxoglutarate aldolase activity"/>
    <property type="evidence" value="ECO:0007669"/>
    <property type="project" value="TreeGrafter"/>
</dbReference>
<reference evidence="3" key="1">
    <citation type="journal article" date="2018" name="Nat. Microbiol.">
        <title>Leveraging single-cell genomics to expand the fungal tree of life.</title>
        <authorList>
            <person name="Ahrendt S.R."/>
            <person name="Quandt C.A."/>
            <person name="Ciobanu D."/>
            <person name="Clum A."/>
            <person name="Salamov A."/>
            <person name="Andreopoulos B."/>
            <person name="Cheng J.F."/>
            <person name="Woyke T."/>
            <person name="Pelin A."/>
            <person name="Henrissat B."/>
            <person name="Reynolds N.K."/>
            <person name="Benny G.L."/>
            <person name="Smith M.E."/>
            <person name="James T.Y."/>
            <person name="Grigoriev I.V."/>
        </authorList>
    </citation>
    <scope>NUCLEOTIDE SEQUENCE [LARGE SCALE GENOMIC DNA]</scope>
    <source>
        <strain evidence="3">CSF55</strain>
    </source>
</reference>
<protein>
    <submittedName>
        <fullName evidence="2">RraA-like protein</fullName>
    </submittedName>
</protein>
<dbReference type="PANTHER" id="PTHR33254">
    <property type="entry name" value="4-HYDROXY-4-METHYL-2-OXOGLUTARATE ALDOLASE 3-RELATED"/>
    <property type="match status" value="1"/>
</dbReference>
<gene>
    <name evidence="2" type="ORF">ROZALSC1DRAFT_24858</name>
</gene>
<accession>A0A4P9YC23</accession>
<dbReference type="PANTHER" id="PTHR33254:SF4">
    <property type="entry name" value="4-HYDROXY-4-METHYL-2-OXOGLUTARATE ALDOLASE 3-RELATED"/>
    <property type="match status" value="1"/>
</dbReference>
<comment type="cofactor">
    <cofactor evidence="1">
        <name>Mg(2+)</name>
        <dbReference type="ChEBI" id="CHEBI:18420"/>
    </cofactor>
</comment>
<dbReference type="InterPro" id="IPR036704">
    <property type="entry name" value="RraA/RraA-like_sf"/>
</dbReference>
<sequence>MKQSIAKHIAGLSTCDISDAFYRLNVAAKSRGGYIPHLRPLNPIKRISFGPSFTIKIVKDEEMNLSLVPKTQHFLDLASTGSVLVAQVDPGCTNAIFGGLMTRMATHKGLCGLVTNGRIRDVDEVSMFPIICGGISSQGPKPFTKVESVCLPIEVNETSVYNGDFIFLDINGALSIPVSMLDDVIVMAQKIKASEKSVEISITKGETFTNSIKHRH</sequence>
<evidence type="ECO:0000256" key="1">
    <source>
        <dbReference type="PIRSR" id="PIRSR605493-1"/>
    </source>
</evidence>
<dbReference type="InterPro" id="IPR005493">
    <property type="entry name" value="RraA/RraA-like"/>
</dbReference>
<proteinExistence type="predicted"/>
<dbReference type="Pfam" id="PF03737">
    <property type="entry name" value="RraA-like"/>
    <property type="match status" value="1"/>
</dbReference>
<keyword evidence="1" id="KW-0479">Metal-binding</keyword>
<dbReference type="SUPFAM" id="SSF89562">
    <property type="entry name" value="RraA-like"/>
    <property type="match status" value="1"/>
</dbReference>
<feature type="binding site" evidence="1">
    <location>
        <position position="121"/>
    </location>
    <ligand>
        <name>Mg(2+)</name>
        <dbReference type="ChEBI" id="CHEBI:18420"/>
    </ligand>
</feature>
<dbReference type="GO" id="GO:0046872">
    <property type="term" value="F:metal ion binding"/>
    <property type="evidence" value="ECO:0007669"/>
    <property type="project" value="UniProtKB-KW"/>
</dbReference>